<gene>
    <name evidence="1" type="ORF">BSU04_11335</name>
</gene>
<dbReference type="AlphaFoldDB" id="A0A226X6A8"/>
<evidence type="ECO:0000313" key="2">
    <source>
        <dbReference type="Proteomes" id="UP000214720"/>
    </source>
</evidence>
<dbReference type="Proteomes" id="UP000214720">
    <property type="component" value="Unassembled WGS sequence"/>
</dbReference>
<proteinExistence type="predicted"/>
<sequence length="41" mass="4610">MPLVISRNRESAIAALAVALGQDMKWLDYCEIEEDEEVEAT</sequence>
<name>A0A226X6A8_CABSO</name>
<protein>
    <submittedName>
        <fullName evidence="1">Uncharacterized protein</fullName>
    </submittedName>
</protein>
<reference evidence="2" key="1">
    <citation type="submission" date="2017-01" db="EMBL/GenBank/DDBJ databases">
        <title>Genome Analysis of Deinococcus marmoris KOPRI26562.</title>
        <authorList>
            <person name="Kim J.H."/>
            <person name="Oh H.-M."/>
        </authorList>
    </citation>
    <scope>NUCLEOTIDE SEQUENCE [LARGE SCALE GENOMIC DNA]</scope>
    <source>
        <strain evidence="2">PAMC 26633</strain>
    </source>
</reference>
<dbReference type="EMBL" id="MTHB01000062">
    <property type="protein sequence ID" value="OXC78540.1"/>
    <property type="molecule type" value="Genomic_DNA"/>
</dbReference>
<evidence type="ECO:0000313" key="1">
    <source>
        <dbReference type="EMBL" id="OXC78540.1"/>
    </source>
</evidence>
<organism evidence="1 2">
    <name type="scientific">Caballeronia sordidicola</name>
    <name type="common">Burkholderia sordidicola</name>
    <dbReference type="NCBI Taxonomy" id="196367"/>
    <lineage>
        <taxon>Bacteria</taxon>
        <taxon>Pseudomonadati</taxon>
        <taxon>Pseudomonadota</taxon>
        <taxon>Betaproteobacteria</taxon>
        <taxon>Burkholderiales</taxon>
        <taxon>Burkholderiaceae</taxon>
        <taxon>Caballeronia</taxon>
    </lineage>
</organism>
<comment type="caution">
    <text evidence="1">The sequence shown here is derived from an EMBL/GenBank/DDBJ whole genome shotgun (WGS) entry which is preliminary data.</text>
</comment>
<accession>A0A226X6A8</accession>